<dbReference type="Proteomes" id="UP000265140">
    <property type="component" value="Chromosome 7"/>
</dbReference>
<reference evidence="1" key="3">
    <citation type="submission" date="2025-08" db="UniProtKB">
        <authorList>
            <consortium name="Ensembl"/>
        </authorList>
    </citation>
    <scope>IDENTIFICATION</scope>
</reference>
<proteinExistence type="predicted"/>
<accession>A0A3P8Y9H5</accession>
<sequence>MFTDPDLCGFPPSTAVNIREMRGCSSRGLSKTISTCLPPSTNSCFLRIKCVEGLRL</sequence>
<reference evidence="1" key="2">
    <citation type="submission" date="2020-02" db="EMBL/GenBank/DDBJ databases">
        <title>Esox lucius (northern pike) genome, fEsoLuc1, primary haplotype.</title>
        <authorList>
            <person name="Myers G."/>
            <person name="Karagic N."/>
            <person name="Meyer A."/>
            <person name="Pippel M."/>
            <person name="Reichard M."/>
            <person name="Winkler S."/>
            <person name="Tracey A."/>
            <person name="Sims Y."/>
            <person name="Howe K."/>
            <person name="Rhie A."/>
            <person name="Formenti G."/>
            <person name="Durbin R."/>
            <person name="Fedrigo O."/>
            <person name="Jarvis E.D."/>
        </authorList>
    </citation>
    <scope>NUCLEOTIDE SEQUENCE [LARGE SCALE GENOMIC DNA]</scope>
</reference>
<keyword evidence="2" id="KW-1185">Reference proteome</keyword>
<organism evidence="1 2">
    <name type="scientific">Esox lucius</name>
    <name type="common">Northern pike</name>
    <dbReference type="NCBI Taxonomy" id="8010"/>
    <lineage>
        <taxon>Eukaryota</taxon>
        <taxon>Metazoa</taxon>
        <taxon>Chordata</taxon>
        <taxon>Craniata</taxon>
        <taxon>Vertebrata</taxon>
        <taxon>Euteleostomi</taxon>
        <taxon>Actinopterygii</taxon>
        <taxon>Neopterygii</taxon>
        <taxon>Teleostei</taxon>
        <taxon>Protacanthopterygii</taxon>
        <taxon>Esociformes</taxon>
        <taxon>Esocidae</taxon>
        <taxon>Esox</taxon>
    </lineage>
</organism>
<dbReference type="AlphaFoldDB" id="A0A3P8Y9H5"/>
<name>A0A3P8Y9H5_ESOLU</name>
<dbReference type="Ensembl" id="ENSELUT00000021738.3">
    <property type="protein sequence ID" value="ENSELUP00000013252.2"/>
    <property type="gene ID" value="ENSELUG00000013396.3"/>
</dbReference>
<dbReference type="Bgee" id="ENSELUG00000013396">
    <property type="expression patterns" value="Expressed in brain and 2 other cell types or tissues"/>
</dbReference>
<protein>
    <submittedName>
        <fullName evidence="1">Uncharacterized protein</fullName>
    </submittedName>
</protein>
<reference evidence="2" key="1">
    <citation type="journal article" date="2014" name="PLoS ONE">
        <title>The genome and linkage map of the northern pike (Esox lucius): conserved synteny revealed between the salmonid sister group and the Neoteleostei.</title>
        <authorList>
            <person name="Rondeau E.B."/>
            <person name="Minkley D.R."/>
            <person name="Leong J.S."/>
            <person name="Messmer A.M."/>
            <person name="Jantzen J.R."/>
            <person name="von Schalburg K.R."/>
            <person name="Lemon C."/>
            <person name="Bird N.H."/>
            <person name="Koop B.F."/>
        </authorList>
    </citation>
    <scope>NUCLEOTIDE SEQUENCE</scope>
</reference>
<reference evidence="1" key="4">
    <citation type="submission" date="2025-09" db="UniProtKB">
        <authorList>
            <consortium name="Ensembl"/>
        </authorList>
    </citation>
    <scope>IDENTIFICATION</scope>
</reference>
<evidence type="ECO:0000313" key="1">
    <source>
        <dbReference type="Ensembl" id="ENSELUP00000013252.2"/>
    </source>
</evidence>
<dbReference type="InParanoid" id="A0A3P8Y9H5"/>
<evidence type="ECO:0000313" key="2">
    <source>
        <dbReference type="Proteomes" id="UP000265140"/>
    </source>
</evidence>